<reference evidence="2" key="1">
    <citation type="submission" date="2021-06" db="EMBL/GenBank/DDBJ databases">
        <authorList>
            <person name="Kallberg Y."/>
            <person name="Tangrot J."/>
            <person name="Rosling A."/>
        </authorList>
    </citation>
    <scope>NUCLEOTIDE SEQUENCE</scope>
    <source>
        <strain evidence="2">CL551</strain>
    </source>
</reference>
<protein>
    <submittedName>
        <fullName evidence="2">12536_t:CDS:1</fullName>
    </submittedName>
</protein>
<accession>A0A9N9H0N3</accession>
<dbReference type="EMBL" id="CAJVPV010009157">
    <property type="protein sequence ID" value="CAG8638719.1"/>
    <property type="molecule type" value="Genomic_DNA"/>
</dbReference>
<evidence type="ECO:0000313" key="3">
    <source>
        <dbReference type="Proteomes" id="UP000789342"/>
    </source>
</evidence>
<keyword evidence="3" id="KW-1185">Reference proteome</keyword>
<comment type="caution">
    <text evidence="2">The sequence shown here is derived from an EMBL/GenBank/DDBJ whole genome shotgun (WGS) entry which is preliminary data.</text>
</comment>
<dbReference type="OrthoDB" id="2312410at2759"/>
<feature type="region of interest" description="Disordered" evidence="1">
    <location>
        <begin position="373"/>
        <end position="400"/>
    </location>
</feature>
<gene>
    <name evidence="2" type="ORF">AMORRO_LOCUS9419</name>
</gene>
<dbReference type="Proteomes" id="UP000789342">
    <property type="component" value="Unassembled WGS sequence"/>
</dbReference>
<dbReference type="AlphaFoldDB" id="A0A9N9H0N3"/>
<organism evidence="2 3">
    <name type="scientific">Acaulospora morrowiae</name>
    <dbReference type="NCBI Taxonomy" id="94023"/>
    <lineage>
        <taxon>Eukaryota</taxon>
        <taxon>Fungi</taxon>
        <taxon>Fungi incertae sedis</taxon>
        <taxon>Mucoromycota</taxon>
        <taxon>Glomeromycotina</taxon>
        <taxon>Glomeromycetes</taxon>
        <taxon>Diversisporales</taxon>
        <taxon>Acaulosporaceae</taxon>
        <taxon>Acaulospora</taxon>
    </lineage>
</organism>
<feature type="compositionally biased region" description="Basic and acidic residues" evidence="1">
    <location>
        <begin position="373"/>
        <end position="397"/>
    </location>
</feature>
<sequence length="416" mass="48525">MRLDGYSLEILVDGKPLQECQVPIKQHSFLPTGPSFIFREEIKENVCNEFVTYASIPLMRTHFAIKISASNATPVFPIRAETYIDNISDSTYCELVEPIPRIKEGFWNKDLDELNYFNFEFGGIEYKNFSDFDSYILQSASCLANKSHACQEKESVPLQSSVPLPFGPGYGAVSAYFFKSRKTIRENLWCNPESILKNKITMNTREYNLNDGLMYQIKRNRKTGCEIIRDNSHLEIIDKHQPLAVLHVHYRPLQWLTSRGLIRVEKSQEENFYKSKFRAVKYVSSSTHITNNEEEKKVGLNGNERGHRVENERILNKVKHRIKDVTVMENRKFLSPMVLPTTSRTEVDCRNDDLQIISQHDFFDTLKRRQVQKVDSREKLAETERRHGNPKPDLENGRKRKKILHKEFIELLDSED</sequence>
<name>A0A9N9H0N3_9GLOM</name>
<evidence type="ECO:0000313" key="2">
    <source>
        <dbReference type="EMBL" id="CAG8638719.1"/>
    </source>
</evidence>
<proteinExistence type="predicted"/>
<evidence type="ECO:0000256" key="1">
    <source>
        <dbReference type="SAM" id="MobiDB-lite"/>
    </source>
</evidence>